<reference evidence="1 2" key="1">
    <citation type="submission" date="2011-08" db="EMBL/GenBank/DDBJ databases">
        <authorList>
            <person name="Weinstock G."/>
            <person name="Sodergren E."/>
            <person name="Clifton S."/>
            <person name="Fulton L."/>
            <person name="Fulton B."/>
            <person name="Courtney L."/>
            <person name="Fronick C."/>
            <person name="Harrison M."/>
            <person name="Strong C."/>
            <person name="Farmer C."/>
            <person name="Delahaunty K."/>
            <person name="Markovic C."/>
            <person name="Hall O."/>
            <person name="Minx P."/>
            <person name="Tomlinson C."/>
            <person name="Mitreva M."/>
            <person name="Hou S."/>
            <person name="Chen J."/>
            <person name="Wollam A."/>
            <person name="Pepin K.H."/>
            <person name="Johnson M."/>
            <person name="Bhonagiri V."/>
            <person name="Zhang X."/>
            <person name="Suruliraj S."/>
            <person name="Warren W."/>
            <person name="Chinwalla A."/>
            <person name="Mardis E.R."/>
            <person name="Wilson R.K."/>
        </authorList>
    </citation>
    <scope>NUCLEOTIDE SEQUENCE [LARGE SCALE GENOMIC DNA]</scope>
    <source>
        <strain evidence="1 2">DSM 18206</strain>
    </source>
</reference>
<accession>G6AZW7</accession>
<comment type="caution">
    <text evidence="1">The sequence shown here is derived from an EMBL/GenBank/DDBJ whole genome shotgun (WGS) entry which is preliminary data.</text>
</comment>
<evidence type="ECO:0000313" key="1">
    <source>
        <dbReference type="EMBL" id="EHJ38099.1"/>
    </source>
</evidence>
<proteinExistence type="predicted"/>
<dbReference type="RefSeq" id="WP_007901468.1">
    <property type="nucleotide sequence ID" value="NZ_JH379449.1"/>
</dbReference>
<dbReference type="eggNOG" id="ENOG5033VWH">
    <property type="taxonomic scope" value="Bacteria"/>
</dbReference>
<dbReference type="HOGENOM" id="CLU_1617510_0_0_10"/>
<dbReference type="GeneID" id="78337705"/>
<sequence length="164" mass="19026">MTYKNINWDATAFFASLIETNKFAKAHDFVFAKVSGLDGFEEALQQLQSATAIIAVSDISQGYIEVNNSPHTRRVKTVFLAMRHAIDDMAARQLCMDTMRELFRQFMSKLILEKTKQEQHNIYLDSRISFQEIDQYFFSGCACAFFQIAVDTYTDLRYDPTEWQ</sequence>
<evidence type="ECO:0000313" key="2">
    <source>
        <dbReference type="Proteomes" id="UP000004407"/>
    </source>
</evidence>
<dbReference type="Proteomes" id="UP000004407">
    <property type="component" value="Unassembled WGS sequence"/>
</dbReference>
<dbReference type="EMBL" id="AFZZ01000186">
    <property type="protein sequence ID" value="EHJ38099.1"/>
    <property type="molecule type" value="Genomic_DNA"/>
</dbReference>
<protein>
    <submittedName>
        <fullName evidence="1">Uncharacterized protein</fullName>
    </submittedName>
</protein>
<dbReference type="AlphaFoldDB" id="G6AZW7"/>
<gene>
    <name evidence="1" type="ORF">HMPREF0673_02184</name>
</gene>
<dbReference type="PATRIC" id="fig|1002367.3.peg.1770"/>
<name>G6AZW7_9BACT</name>
<organism evidence="1 2">
    <name type="scientific">Leyella stercorea DSM 18206</name>
    <dbReference type="NCBI Taxonomy" id="1002367"/>
    <lineage>
        <taxon>Bacteria</taxon>
        <taxon>Pseudomonadati</taxon>
        <taxon>Bacteroidota</taxon>
        <taxon>Bacteroidia</taxon>
        <taxon>Bacteroidales</taxon>
        <taxon>Prevotellaceae</taxon>
        <taxon>Leyella</taxon>
    </lineage>
</organism>